<proteinExistence type="predicted"/>
<dbReference type="InterPro" id="IPR019885">
    <property type="entry name" value="Tscrpt_reg_HTH_AsnC-type_CS"/>
</dbReference>
<protein>
    <submittedName>
        <fullName evidence="5">Lrp/AsnC family transcriptional regulator</fullName>
    </submittedName>
</protein>
<dbReference type="PANTHER" id="PTHR30154">
    <property type="entry name" value="LEUCINE-RESPONSIVE REGULATORY PROTEIN"/>
    <property type="match status" value="1"/>
</dbReference>
<organism evidence="5 6">
    <name type="scientific">Haloechinothrix salitolerans</name>
    <dbReference type="NCBI Taxonomy" id="926830"/>
    <lineage>
        <taxon>Bacteria</taxon>
        <taxon>Bacillati</taxon>
        <taxon>Actinomycetota</taxon>
        <taxon>Actinomycetes</taxon>
        <taxon>Pseudonocardiales</taxon>
        <taxon>Pseudonocardiaceae</taxon>
        <taxon>Haloechinothrix</taxon>
    </lineage>
</organism>
<dbReference type="Proteomes" id="UP001596337">
    <property type="component" value="Unassembled WGS sequence"/>
</dbReference>
<name>A0ABW2C2J8_9PSEU</name>
<evidence type="ECO:0000256" key="2">
    <source>
        <dbReference type="ARBA" id="ARBA00023125"/>
    </source>
</evidence>
<dbReference type="InterPro" id="IPR036388">
    <property type="entry name" value="WH-like_DNA-bd_sf"/>
</dbReference>
<dbReference type="InterPro" id="IPR019888">
    <property type="entry name" value="Tscrpt_reg_AsnC-like"/>
</dbReference>
<dbReference type="PROSITE" id="PS50956">
    <property type="entry name" value="HTH_ASNC_2"/>
    <property type="match status" value="1"/>
</dbReference>
<keyword evidence="6" id="KW-1185">Reference proteome</keyword>
<dbReference type="SUPFAM" id="SSF46785">
    <property type="entry name" value="Winged helix' DNA-binding domain"/>
    <property type="match status" value="1"/>
</dbReference>
<dbReference type="Pfam" id="PF01037">
    <property type="entry name" value="AsnC_trans_reg"/>
    <property type="match status" value="1"/>
</dbReference>
<dbReference type="InterPro" id="IPR036390">
    <property type="entry name" value="WH_DNA-bd_sf"/>
</dbReference>
<evidence type="ECO:0000256" key="1">
    <source>
        <dbReference type="ARBA" id="ARBA00023015"/>
    </source>
</evidence>
<feature type="domain" description="HTH asnC-type" evidence="4">
    <location>
        <begin position="8"/>
        <end position="70"/>
    </location>
</feature>
<evidence type="ECO:0000256" key="3">
    <source>
        <dbReference type="ARBA" id="ARBA00023163"/>
    </source>
</evidence>
<dbReference type="InterPro" id="IPR000485">
    <property type="entry name" value="AsnC-type_HTH_dom"/>
</dbReference>
<keyword evidence="2" id="KW-0238">DNA-binding</keyword>
<dbReference type="RefSeq" id="WP_345398311.1">
    <property type="nucleotide sequence ID" value="NZ_BAABLA010000028.1"/>
</dbReference>
<accession>A0ABW2C2J8</accession>
<evidence type="ECO:0000259" key="4">
    <source>
        <dbReference type="PROSITE" id="PS50956"/>
    </source>
</evidence>
<comment type="caution">
    <text evidence="5">The sequence shown here is derived from an EMBL/GenBank/DDBJ whole genome shotgun (WGS) entry which is preliminary data.</text>
</comment>
<dbReference type="PRINTS" id="PR00033">
    <property type="entry name" value="HTHASNC"/>
</dbReference>
<dbReference type="PANTHER" id="PTHR30154:SF34">
    <property type="entry name" value="TRANSCRIPTIONAL REGULATOR AZLB"/>
    <property type="match status" value="1"/>
</dbReference>
<dbReference type="InterPro" id="IPR011008">
    <property type="entry name" value="Dimeric_a/b-barrel"/>
</dbReference>
<dbReference type="SUPFAM" id="SSF54909">
    <property type="entry name" value="Dimeric alpha+beta barrel"/>
    <property type="match status" value="1"/>
</dbReference>
<dbReference type="EMBL" id="JBHSXX010000001">
    <property type="protein sequence ID" value="MFC6868304.1"/>
    <property type="molecule type" value="Genomic_DNA"/>
</dbReference>
<gene>
    <name evidence="5" type="ORF">ACFQGD_14265</name>
</gene>
<dbReference type="PROSITE" id="PS00519">
    <property type="entry name" value="HTH_ASNC_1"/>
    <property type="match status" value="1"/>
</dbReference>
<evidence type="ECO:0000313" key="5">
    <source>
        <dbReference type="EMBL" id="MFC6868304.1"/>
    </source>
</evidence>
<dbReference type="Gene3D" id="3.30.70.920">
    <property type="match status" value="1"/>
</dbReference>
<dbReference type="Pfam" id="PF13404">
    <property type="entry name" value="HTH_AsnC-type"/>
    <property type="match status" value="1"/>
</dbReference>
<sequence length="158" mass="17698">MPRSEIPLDDIDHDLLAVLQRDADQTLGALGEQVGLSPSAVQRRITRLKKHGVIARTVVELAPEATSDLILAVCVVTLDRESNERHERFQQRLLNAPEVQQIYMVSGDWDYVVVFATHGMAHHNEVTGRLLSDAPNVRRYTTLFVLKPVRTGNALPTR</sequence>
<dbReference type="SMART" id="SM00344">
    <property type="entry name" value="HTH_ASNC"/>
    <property type="match status" value="1"/>
</dbReference>
<dbReference type="InterPro" id="IPR019887">
    <property type="entry name" value="Tscrpt_reg_AsnC/Lrp_C"/>
</dbReference>
<keyword evidence="3" id="KW-0804">Transcription</keyword>
<dbReference type="Gene3D" id="1.10.10.10">
    <property type="entry name" value="Winged helix-like DNA-binding domain superfamily/Winged helix DNA-binding domain"/>
    <property type="match status" value="1"/>
</dbReference>
<evidence type="ECO:0000313" key="6">
    <source>
        <dbReference type="Proteomes" id="UP001596337"/>
    </source>
</evidence>
<keyword evidence="1" id="KW-0805">Transcription regulation</keyword>
<reference evidence="6" key="1">
    <citation type="journal article" date="2019" name="Int. J. Syst. Evol. Microbiol.">
        <title>The Global Catalogue of Microorganisms (GCM) 10K type strain sequencing project: providing services to taxonomists for standard genome sequencing and annotation.</title>
        <authorList>
            <consortium name="The Broad Institute Genomics Platform"/>
            <consortium name="The Broad Institute Genome Sequencing Center for Infectious Disease"/>
            <person name="Wu L."/>
            <person name="Ma J."/>
        </authorList>
    </citation>
    <scope>NUCLEOTIDE SEQUENCE [LARGE SCALE GENOMIC DNA]</scope>
    <source>
        <strain evidence="6">KCTC 32255</strain>
    </source>
</reference>